<sequence>MKITIIIHLFIFFLDVTDKPLPQGGLRGILGILGAVIAALSIIGGAVTVFIIYRRQKKNRSDTENDL</sequence>
<keyword evidence="3" id="KW-1185">Reference proteome</keyword>
<name>A0AAW1AZN5_CROAD</name>
<protein>
    <recommendedName>
        <fullName evidence="4">MHC class II antigen</fullName>
    </recommendedName>
</protein>
<reference evidence="2 3" key="1">
    <citation type="journal article" date="2024" name="Proc. Natl. Acad. Sci. U.S.A.">
        <title>The genetic regulatory architecture and epigenomic basis for age-related changes in rattlesnake venom.</title>
        <authorList>
            <person name="Hogan M.P."/>
            <person name="Holding M.L."/>
            <person name="Nystrom G.S."/>
            <person name="Colston T.J."/>
            <person name="Bartlett D.A."/>
            <person name="Mason A.J."/>
            <person name="Ellsworth S.A."/>
            <person name="Rautsaw R.M."/>
            <person name="Lawrence K.C."/>
            <person name="Strickland J.L."/>
            <person name="He B."/>
            <person name="Fraser P."/>
            <person name="Margres M.J."/>
            <person name="Gilbert D.M."/>
            <person name="Gibbs H.L."/>
            <person name="Parkinson C.L."/>
            <person name="Rokyta D.R."/>
        </authorList>
    </citation>
    <scope>NUCLEOTIDE SEQUENCE [LARGE SCALE GENOMIC DNA]</scope>
    <source>
        <strain evidence="2">DRR0105</strain>
    </source>
</reference>
<proteinExistence type="predicted"/>
<keyword evidence="1" id="KW-0472">Membrane</keyword>
<dbReference type="EMBL" id="JAOTOJ010000010">
    <property type="protein sequence ID" value="KAK9395006.1"/>
    <property type="molecule type" value="Genomic_DNA"/>
</dbReference>
<evidence type="ECO:0008006" key="4">
    <source>
        <dbReference type="Google" id="ProtNLM"/>
    </source>
</evidence>
<keyword evidence="1" id="KW-1133">Transmembrane helix</keyword>
<dbReference type="Proteomes" id="UP001474421">
    <property type="component" value="Unassembled WGS sequence"/>
</dbReference>
<feature type="transmembrane region" description="Helical" evidence="1">
    <location>
        <begin position="28"/>
        <end position="53"/>
    </location>
</feature>
<comment type="caution">
    <text evidence="2">The sequence shown here is derived from an EMBL/GenBank/DDBJ whole genome shotgun (WGS) entry which is preliminary data.</text>
</comment>
<gene>
    <name evidence="2" type="ORF">NXF25_014352</name>
</gene>
<keyword evidence="1" id="KW-0812">Transmembrane</keyword>
<evidence type="ECO:0000313" key="3">
    <source>
        <dbReference type="Proteomes" id="UP001474421"/>
    </source>
</evidence>
<accession>A0AAW1AZN5</accession>
<evidence type="ECO:0000313" key="2">
    <source>
        <dbReference type="EMBL" id="KAK9395006.1"/>
    </source>
</evidence>
<dbReference type="AlphaFoldDB" id="A0AAW1AZN5"/>
<organism evidence="2 3">
    <name type="scientific">Crotalus adamanteus</name>
    <name type="common">Eastern diamondback rattlesnake</name>
    <dbReference type="NCBI Taxonomy" id="8729"/>
    <lineage>
        <taxon>Eukaryota</taxon>
        <taxon>Metazoa</taxon>
        <taxon>Chordata</taxon>
        <taxon>Craniata</taxon>
        <taxon>Vertebrata</taxon>
        <taxon>Euteleostomi</taxon>
        <taxon>Lepidosauria</taxon>
        <taxon>Squamata</taxon>
        <taxon>Bifurcata</taxon>
        <taxon>Unidentata</taxon>
        <taxon>Episquamata</taxon>
        <taxon>Toxicofera</taxon>
        <taxon>Serpentes</taxon>
        <taxon>Colubroidea</taxon>
        <taxon>Viperidae</taxon>
        <taxon>Crotalinae</taxon>
        <taxon>Crotalus</taxon>
    </lineage>
</organism>
<evidence type="ECO:0000256" key="1">
    <source>
        <dbReference type="SAM" id="Phobius"/>
    </source>
</evidence>